<evidence type="ECO:0000313" key="5">
    <source>
        <dbReference type="EMBL" id="KAG8229407.1"/>
    </source>
</evidence>
<dbReference type="PANTHER" id="PTHR45916:SF1">
    <property type="entry name" value="STRUCTURAL MAINTENANCE OF CHROMOSOMES PROTEIN 5"/>
    <property type="match status" value="1"/>
</dbReference>
<organism evidence="5 6">
    <name type="scientific">Ladona fulva</name>
    <name type="common">Scarce chaser dragonfly</name>
    <name type="synonym">Libellula fulva</name>
    <dbReference type="NCBI Taxonomy" id="123851"/>
    <lineage>
        <taxon>Eukaryota</taxon>
        <taxon>Metazoa</taxon>
        <taxon>Ecdysozoa</taxon>
        <taxon>Arthropoda</taxon>
        <taxon>Hexapoda</taxon>
        <taxon>Insecta</taxon>
        <taxon>Pterygota</taxon>
        <taxon>Palaeoptera</taxon>
        <taxon>Odonata</taxon>
        <taxon>Epiprocta</taxon>
        <taxon>Anisoptera</taxon>
        <taxon>Libelluloidea</taxon>
        <taxon>Libellulidae</taxon>
        <taxon>Ladona</taxon>
    </lineage>
</organism>
<dbReference type="PANTHER" id="PTHR45916">
    <property type="entry name" value="STRUCTURAL MAINTENANCE OF CHROMOSOMES PROTEIN 5"/>
    <property type="match status" value="1"/>
</dbReference>
<name>A0A8K0K7Z9_LADFU</name>
<feature type="domain" description="Rad50/SbcC-type AAA" evidence="4">
    <location>
        <begin position="7"/>
        <end position="162"/>
    </location>
</feature>
<dbReference type="GO" id="GO:0003697">
    <property type="term" value="F:single-stranded DNA binding"/>
    <property type="evidence" value="ECO:0007669"/>
    <property type="project" value="TreeGrafter"/>
</dbReference>
<dbReference type="SUPFAM" id="SSF52540">
    <property type="entry name" value="P-loop containing nucleoside triphosphate hydrolases"/>
    <property type="match status" value="1"/>
</dbReference>
<dbReference type="InterPro" id="IPR027417">
    <property type="entry name" value="P-loop_NTPase"/>
</dbReference>
<dbReference type="OrthoDB" id="10254973at2759"/>
<dbReference type="GO" id="GO:0005634">
    <property type="term" value="C:nucleus"/>
    <property type="evidence" value="ECO:0007669"/>
    <property type="project" value="TreeGrafter"/>
</dbReference>
<evidence type="ECO:0000259" key="4">
    <source>
        <dbReference type="Pfam" id="PF13476"/>
    </source>
</evidence>
<dbReference type="Proteomes" id="UP000792457">
    <property type="component" value="Unassembled WGS sequence"/>
</dbReference>
<evidence type="ECO:0000256" key="1">
    <source>
        <dbReference type="ARBA" id="ARBA00010171"/>
    </source>
</evidence>
<dbReference type="EMBL" id="KZ308428">
    <property type="protein sequence ID" value="KAG8229407.1"/>
    <property type="molecule type" value="Genomic_DNA"/>
</dbReference>
<accession>A0A8K0K7Z9</accession>
<gene>
    <name evidence="5" type="ORF">J437_LFUL000928</name>
</gene>
<reference evidence="5" key="1">
    <citation type="submission" date="2013-04" db="EMBL/GenBank/DDBJ databases">
        <authorList>
            <person name="Qu J."/>
            <person name="Murali S.C."/>
            <person name="Bandaranaike D."/>
            <person name="Bellair M."/>
            <person name="Blankenburg K."/>
            <person name="Chao H."/>
            <person name="Dinh H."/>
            <person name="Doddapaneni H."/>
            <person name="Downs B."/>
            <person name="Dugan-Rocha S."/>
            <person name="Elkadiri S."/>
            <person name="Gnanaolivu R.D."/>
            <person name="Hernandez B."/>
            <person name="Javaid M."/>
            <person name="Jayaseelan J.C."/>
            <person name="Lee S."/>
            <person name="Li M."/>
            <person name="Ming W."/>
            <person name="Munidasa M."/>
            <person name="Muniz J."/>
            <person name="Nguyen L."/>
            <person name="Ongeri F."/>
            <person name="Osuji N."/>
            <person name="Pu L.-L."/>
            <person name="Puazo M."/>
            <person name="Qu C."/>
            <person name="Quiroz J."/>
            <person name="Raj R."/>
            <person name="Weissenberger G."/>
            <person name="Xin Y."/>
            <person name="Zou X."/>
            <person name="Han Y."/>
            <person name="Richards S."/>
            <person name="Worley K."/>
            <person name="Muzny D."/>
            <person name="Gibbs R."/>
        </authorList>
    </citation>
    <scope>NUCLEOTIDE SEQUENCE</scope>
    <source>
        <strain evidence="5">Sampled in the wild</strain>
    </source>
</reference>
<dbReference type="GO" id="GO:0016887">
    <property type="term" value="F:ATP hydrolysis activity"/>
    <property type="evidence" value="ECO:0007669"/>
    <property type="project" value="InterPro"/>
</dbReference>
<evidence type="ECO:0000256" key="3">
    <source>
        <dbReference type="ARBA" id="ARBA00023054"/>
    </source>
</evidence>
<evidence type="ECO:0000256" key="2">
    <source>
        <dbReference type="ARBA" id="ARBA00018687"/>
    </source>
</evidence>
<reference evidence="5" key="2">
    <citation type="submission" date="2017-10" db="EMBL/GenBank/DDBJ databases">
        <title>Ladona fulva Genome sequencing and assembly.</title>
        <authorList>
            <person name="Murali S."/>
            <person name="Richards S."/>
            <person name="Bandaranaike D."/>
            <person name="Bellair M."/>
            <person name="Blankenburg K."/>
            <person name="Chao H."/>
            <person name="Dinh H."/>
            <person name="Doddapaneni H."/>
            <person name="Dugan-Rocha S."/>
            <person name="Elkadiri S."/>
            <person name="Gnanaolivu R."/>
            <person name="Hernandez B."/>
            <person name="Skinner E."/>
            <person name="Javaid M."/>
            <person name="Lee S."/>
            <person name="Li M."/>
            <person name="Ming W."/>
            <person name="Munidasa M."/>
            <person name="Muniz J."/>
            <person name="Nguyen L."/>
            <person name="Hughes D."/>
            <person name="Osuji N."/>
            <person name="Pu L.-L."/>
            <person name="Puazo M."/>
            <person name="Qu C."/>
            <person name="Quiroz J."/>
            <person name="Raj R."/>
            <person name="Weissenberger G."/>
            <person name="Xin Y."/>
            <person name="Zou X."/>
            <person name="Han Y."/>
            <person name="Worley K."/>
            <person name="Muzny D."/>
            <person name="Gibbs R."/>
        </authorList>
    </citation>
    <scope>NUCLEOTIDE SEQUENCE</scope>
    <source>
        <strain evidence="5">Sampled in the wild</strain>
    </source>
</reference>
<comment type="caution">
    <text evidence="5">The sequence shown here is derived from an EMBL/GenBank/DDBJ whole genome shotgun (WGS) entry which is preliminary data.</text>
</comment>
<keyword evidence="6" id="KW-1185">Reference proteome</keyword>
<comment type="similarity">
    <text evidence="1">Belongs to the SMC family. SMC5 subfamily.</text>
</comment>
<evidence type="ECO:0000313" key="6">
    <source>
        <dbReference type="Proteomes" id="UP000792457"/>
    </source>
</evidence>
<sequence>MEGSIVQIRLENFITFRKLTVSPNKYFNLVTGPNGTGKSSLMCALCLGLAGKPRVVGRATNVSEYIRYNAESAKIELELRSSKGANRKISRTIFRDNKSTWTLDGFSCSQKEVEKLALDLNIHVDNLCQFLPQDRVQDFAKMNCQTLMENTEKAALILQKMKRISFLH</sequence>
<dbReference type="InterPro" id="IPR038729">
    <property type="entry name" value="Rad50/SbcC_AAA"/>
</dbReference>
<proteinExistence type="inferred from homology"/>
<dbReference type="AlphaFoldDB" id="A0A8K0K7Z9"/>
<keyword evidence="3" id="KW-0175">Coiled coil</keyword>
<dbReference type="GO" id="GO:0030915">
    <property type="term" value="C:Smc5-Smc6 complex"/>
    <property type="evidence" value="ECO:0007669"/>
    <property type="project" value="TreeGrafter"/>
</dbReference>
<dbReference type="Pfam" id="PF13476">
    <property type="entry name" value="AAA_23"/>
    <property type="match status" value="1"/>
</dbReference>
<protein>
    <recommendedName>
        <fullName evidence="2">Structural maintenance of chromosomes protein 5</fullName>
    </recommendedName>
</protein>
<dbReference type="Gene3D" id="3.40.50.300">
    <property type="entry name" value="P-loop containing nucleotide triphosphate hydrolases"/>
    <property type="match status" value="1"/>
</dbReference>
<dbReference type="GO" id="GO:0000724">
    <property type="term" value="P:double-strand break repair via homologous recombination"/>
    <property type="evidence" value="ECO:0007669"/>
    <property type="project" value="TreeGrafter"/>
</dbReference>